<dbReference type="RefSeq" id="WP_153456691.1">
    <property type="nucleotide sequence ID" value="NZ_WEGJ01000041.1"/>
</dbReference>
<evidence type="ECO:0000313" key="3">
    <source>
        <dbReference type="Proteomes" id="UP000466345"/>
    </source>
</evidence>
<evidence type="ECO:0000256" key="1">
    <source>
        <dbReference type="SAM" id="SignalP"/>
    </source>
</evidence>
<dbReference type="Proteomes" id="UP000466345">
    <property type="component" value="Unassembled WGS sequence"/>
</dbReference>
<keyword evidence="1" id="KW-0732">Signal</keyword>
<protein>
    <recommendedName>
        <fullName evidence="4">Secreted protein</fullName>
    </recommendedName>
</protein>
<dbReference type="PROSITE" id="PS51257">
    <property type="entry name" value="PROKAR_LIPOPROTEIN"/>
    <property type="match status" value="1"/>
</dbReference>
<keyword evidence="3" id="KW-1185">Reference proteome</keyword>
<feature type="signal peptide" evidence="1">
    <location>
        <begin position="1"/>
        <end position="26"/>
    </location>
</feature>
<name>A0A7K0CQY7_9ACTN</name>
<accession>A0A7K0CQY7</accession>
<dbReference type="AlphaFoldDB" id="A0A7K0CQY7"/>
<evidence type="ECO:0000313" key="2">
    <source>
        <dbReference type="EMBL" id="MQY15890.1"/>
    </source>
</evidence>
<reference evidence="2 3" key="1">
    <citation type="submission" date="2019-10" db="EMBL/GenBank/DDBJ databases">
        <title>Streptomyces smaragdinus sp. nov. and Streptomyces fabii sp. nov., isolated from the gut of fungus growing-termite Macrotermes natalensis.</title>
        <authorList>
            <person name="Schwitalla J."/>
            <person name="Benndorf R."/>
            <person name="Martin K."/>
            <person name="De Beer W."/>
            <person name="Kaster A.-K."/>
            <person name="Vollmers J."/>
            <person name="Poulsen M."/>
            <person name="Beemelmanns C."/>
        </authorList>
    </citation>
    <scope>NUCLEOTIDE SEQUENCE [LARGE SCALE GENOMIC DNA]</scope>
    <source>
        <strain evidence="2 3">RB5</strain>
    </source>
</reference>
<proteinExistence type="predicted"/>
<comment type="caution">
    <text evidence="2">The sequence shown here is derived from an EMBL/GenBank/DDBJ whole genome shotgun (WGS) entry which is preliminary data.</text>
</comment>
<organism evidence="2 3">
    <name type="scientific">Streptomyces smaragdinus</name>
    <dbReference type="NCBI Taxonomy" id="2585196"/>
    <lineage>
        <taxon>Bacteria</taxon>
        <taxon>Bacillati</taxon>
        <taxon>Actinomycetota</taxon>
        <taxon>Actinomycetes</taxon>
        <taxon>Kitasatosporales</taxon>
        <taxon>Streptomycetaceae</taxon>
        <taxon>Streptomyces</taxon>
    </lineage>
</organism>
<evidence type="ECO:0008006" key="4">
    <source>
        <dbReference type="Google" id="ProtNLM"/>
    </source>
</evidence>
<sequence>MNPRKILGATLLGAAFAAASAGAACAADGVPGNLPGLSGLAGLGSGGVTAPDQTPVDSFTAVGQQTGPKIGSVGKPKLAVAGITDNLPGGGVGGLQKTLGGLPVVGGLGG</sequence>
<gene>
    <name evidence="2" type="ORF">SRB5_60820</name>
</gene>
<dbReference type="EMBL" id="WEGJ01000041">
    <property type="protein sequence ID" value="MQY15890.1"/>
    <property type="molecule type" value="Genomic_DNA"/>
</dbReference>
<feature type="chain" id="PRO_5029446732" description="Secreted protein" evidence="1">
    <location>
        <begin position="27"/>
        <end position="110"/>
    </location>
</feature>